<proteinExistence type="predicted"/>
<protein>
    <submittedName>
        <fullName evidence="1">Uncharacterized protein</fullName>
    </submittedName>
</protein>
<evidence type="ECO:0000313" key="1">
    <source>
        <dbReference type="EMBL" id="KAJ8670094.1"/>
    </source>
</evidence>
<organism evidence="1 2">
    <name type="scientific">Eretmocerus hayati</name>
    <dbReference type="NCBI Taxonomy" id="131215"/>
    <lineage>
        <taxon>Eukaryota</taxon>
        <taxon>Metazoa</taxon>
        <taxon>Ecdysozoa</taxon>
        <taxon>Arthropoda</taxon>
        <taxon>Hexapoda</taxon>
        <taxon>Insecta</taxon>
        <taxon>Pterygota</taxon>
        <taxon>Neoptera</taxon>
        <taxon>Endopterygota</taxon>
        <taxon>Hymenoptera</taxon>
        <taxon>Apocrita</taxon>
        <taxon>Proctotrupomorpha</taxon>
        <taxon>Chalcidoidea</taxon>
        <taxon>Aphelinidae</taxon>
        <taxon>Aphelininae</taxon>
        <taxon>Eretmocerus</taxon>
    </lineage>
</organism>
<accession>A0ACC2NG69</accession>
<reference evidence="1" key="1">
    <citation type="submission" date="2023-04" db="EMBL/GenBank/DDBJ databases">
        <title>A chromosome-level genome assembly of the parasitoid wasp Eretmocerus hayati.</title>
        <authorList>
            <person name="Zhong Y."/>
            <person name="Liu S."/>
            <person name="Liu Y."/>
        </authorList>
    </citation>
    <scope>NUCLEOTIDE SEQUENCE</scope>
    <source>
        <strain evidence="1">ZJU_SS_LIU_2023</strain>
    </source>
</reference>
<name>A0ACC2NG69_9HYME</name>
<dbReference type="EMBL" id="CM056743">
    <property type="protein sequence ID" value="KAJ8670094.1"/>
    <property type="molecule type" value="Genomic_DNA"/>
</dbReference>
<sequence length="3736" mass="415356">MFYKGVSFLTLLLISSCTGWLEERPVLESIGGNLYVTTARDKNITLKTLGSGLININDINLLGTLWAAQNASRLVERWKEGVLDDVEESLQRLSRIVEGPNGLVRKLSSLESYDPMLNSSNHVKPTSETELRRLESKVRTIVSKLRADDCASDPCQNGGTCIDGYESFHCHCPPEWEGPVCTVDVDECTHLSGKPSGCQNGATCVNLAGTFRCDCTPGWHGFHCSTQKSACQQANDAELCGNGICVTNNSPLGYTCICNAGWDHLGQNDPSCRKDVDECTISRYPCSVNPLVTCHNVPGTFYCGVCPVGYTGDGFKCQDIDECLVNNGGCSSTPLVDCINTLGSRKCGPCPNGYQGDGITCFYVGSCNINNGGCHNLATCTEGPNMGTRCLCPVGYQGNGRGPLGCQPAENACKSNPCVHGRCSSQGPNDFTCICNRGYTGPTCDTAINSCTPNPCKNNGTCRTSATGSRYCECTASFSGPTCSTAKSTCGGVFKDPFGYVEFPVGTGNKYDHGLSCAWVIITNSSQVLNVTFTKFALESSHGRDECSHDYVQIHDGRSAGSQIRGRYCGTQLPNNGSVVSTHNAIYIWFHSDNTVNSDGFAFNWTSIPPVCGGAINQEHGSISSPGFPGKYPNNRNCQWTISVQPGKRIAMNFINFELQEQSECKKDFVEISEFNYAGIHRLGIFCNHSLPAPVTSSGSHVVVNFHSDDSKNDNGFHLSFLSIPGSPDCGGVYTSEQGEIVSPGYHTGNYHPDMNCEWEIRLPRGSLVKITWLSFDVERSRNCMFDSVQIYEGPDRESPLVGKYCGTNIPQPIIVNSSRILVRFESDNNLEDKGFIMKYEVNCGGVFTEPSGVLTSPFYPLPYPGSKDCVYIISQPPGKAIALSFESMDIEDGFTYNDLHECRFDRLEIRDGDNENSTLLKSLCGPVHNMPTVPIYSTHNYMFLEFITDSDVHNAGFKANYSTIDKECGGILKNSPGDLEISGRRWNLNTECLWTIRAPPNNVIQLTWISYPNRQSSIREECGRNFIEVIENYGSSDSKSLGKYCPLKSPPPVMTTMGNDLTLRYHFFGESADSNYHVSYIFMNDTNSCGGRYFAESGYIRSPGYPEKYPKNKNCVWIIEARNKFQVTATFNSFQLENSSNCIYDFLEVRSGSQDNSPLLGKFCGSRIEQEITSMTNQMFIKFVSDSSSQRQGFEIYWRSTKTGCGGNFKTSSGTIMSPNYPENYYHRALCTWTIKVSAGSIVRFTFVDFDLEDHAKCSFDYLEISDVSNGYPINNNRYCGSVAPPILFSKSNLVKLSFRTDSITSFRGFYLRYNTDCHNKMTGFQGVIESPNFPQNYENLSNCTWTISAPAGNRINITFSHFDVLKSSDEECTKDFIKIQEGDSDEPNTEIAKKCGSEEDVLPLKISSTQRQVFVTFMSDRFGTARGFRLEWYVHGCSKHLLKPDGQFTSPGYPNGEKDSESFIECEWLIEVSSDKSIEITFPKIENTKSRSCVSDTVGSIEIYNGRTTESPQLAHALCYSETPVTYTSTGNFMLLKYASETAYAGHGFIASYKSVGIQCGGKYTSQSGVIHSANYPKNYPHNQNCEWLMTVDQNHAINLTFVELDLERSRNCTDDYIKIFDGNSTEAKLLGKYCRNSDLAPYYVSSGNQMLVTMRTDSLVSAKGFKALFNRTCGARITVDGIQSLQSSSSLHLMELVNCSWILVAQDPSDKLMLTFSHLDIIETGDCESNHIEIYEGEGIDGPRLGQICNNHIPVPFYSTGNALTIHSTTTYGHRVGDTFDAVISTFNSACGGEYNAESGILVSPKYPASYPSSADCVWTINNAPGNRISLSFEEFDVVSSENCATDYLEIRENNGIGKLLGLFCGEETQSVTSSQSLWIKFKSAASTIGNPKGFKANFHLLFGDELTGDSGEIASPMYPRPFRKSETYSWRITVDFNFAISIQFLDFNFDSDQDYCFSSLKIYDGYNDQAPQLKELCGSRLPTEEIVSSGNTLFIEMESSMDFVGNLFHLKWIKIPRSPDVETSETHDNSTNSELIYLTEQNKTHRFTSPGYPDGYEHDLTYTWTFVSPKGTHVVLKFLTLNLEESENCITDYVAIYKGHIETSDSDENLLRKVCLSNATFINYPGTNVMTVKFVTDSYGNRTGFSAIASMECGGEIEESNGFIRFNSSVLGVKSSPYVYACEWFVKVRIGRKIAVKLLNYKINTIQSRKEENSCNSNYLMMKNGETASSPLLGQGKYCFGTKPSVQNTSSNHLYVKLFVSFATVDLKISFRELSHDCGGRFTLSAKDNPQEELSSPNYPNIPSPHTECIWTFMSTDEHRLSIHFMDRFDLASSENCEREYLEIRDGSTDSSTLLGRYCRNSPPSSIATRGNMMYVRYYTDLTEPRNGFRALVTSSDLCGGVERGSRGGVITSPNYPDTYDTKSHTCTWWIMAPNKDRGIRIQFEDMQLPIRRNCSDTDNIKILEKSSGSFNTTEIGTYCGMNKPGVIDVMTNEAMIIFQSKFSETSARKYLFRMNYTYTNDVCVGEMTGMGGSFQSTGYPRISPVRICHWTITVPLGFQVVLNVIDLDIDSDKFSRGSHVSFHHDPDSLTIIQIIQNSTQSLSVSSSSNYMSISYVSTGGHRGMKARYRAIAPPPCGGEVMDSEGEFTSPRSPLYKASSFYCEWKFEQPRENNEPSRVPMTLAFTFSGLLYKGVGTTTCLSFLNYVQIKAGDEIMAKVCGNLTQESLSVATPYRTNLVQAMNGTRGSSMNFTVKYKWHKCGGILTGPSDTIRAPKNVTYPVHCAWKVKYPLQDDTIAISFTKMDLGPCSKSYVAIRGPKYRSPSLGKFCGNVKPANVQSSSNELFIEYYALEDNRDFEMLLGTIGSPCGGVLTQTKAEVRSPGFPKNYPDNTECIWEIKAGSGNHIGFTFVERFNLETSKDCENDYVEIDEWIDDSRNSTNSWKSLGKVCGRNPPPKPFNSTTNRMRVKFVSNDKIGGEGFKGVWQKNCGGVFTVTEKAEYIVSPNFPSLYPSWSYCNYTLIAPDEQDIIVDFTSFNVEANSAFCAFDNVTINIYTGDWFRGNNTYCGKNSPGRRIAKGKMEIIFRSDNSIGRAGFKFKYMLNDCGGTVTSPRMIDPIVDDNPESYGYITCTWVVVAPLKKSVILRFEGFDIPHPIESCLINYLRIFEGNSTKTSDQKVTLCGNLTHHLPVIQSTSNIMTIYFRSDTYGFKFNKGSPYYFRAAVLFGNGPEDGCGGEINVTKSTQFRSQKSDTYEPYQDCHWIVRAPQGYKIEFTVTDIDLKNLTINNTAVSQRAACESDYVEVRDGGPYAELLGHFCGYKVPPPLLSTSNLLWIRFVSDGLNEGRGLKGVFQTVTSPCGPTDLIIANDSQVLTSPNYPRPHPSDITCRWMIHGGSGRLTKVKIRFDDFDMKNSERCEDEYLQISDVNSRAVISEGFGEDLIIGGSKSHPYNVEMASRDPQSSFKYCGSNLPHEYFSNYKDIELVYKKSGKTDQTKGFKLEYGGATCSRNYTGLQGRIVHDNVASCWMTIKVPGNRSISLYFNHFFLPGGHDCSRGYMQITDGGFDGHVIQKVCNFEIPNPVFSNGNNISIYVYNNPEKPYYTNAYDITYTSTYKGQGCGGKLYNYGGVFTSPLYPNPRRTQSECSWDVSVPRGMKVSLQFTVFDLGPKMCDTDFVTISEINADGDSEEVITYCGGETPGEFHAHTDRIQVTYSTSVNNGGTGWIAHFAAM</sequence>
<comment type="caution">
    <text evidence="1">The sequence shown here is derived from an EMBL/GenBank/DDBJ whole genome shotgun (WGS) entry which is preliminary data.</text>
</comment>
<gene>
    <name evidence="1" type="ORF">QAD02_001353</name>
</gene>
<dbReference type="Proteomes" id="UP001239111">
    <property type="component" value="Chromosome 3"/>
</dbReference>
<keyword evidence="2" id="KW-1185">Reference proteome</keyword>
<evidence type="ECO:0000313" key="2">
    <source>
        <dbReference type="Proteomes" id="UP001239111"/>
    </source>
</evidence>